<gene>
    <name evidence="1" type="ORF">ACFOPQ_00615</name>
</gene>
<sequence length="100" mass="11106">MAHPDLNFIPVQAARAFVQGQEFQALTALRRAQAGFASESVEWAQLERLIGLLLIHVQREVEGTFCLERADARLDRLHAFKPDLLSLEARVGADALESPP</sequence>
<evidence type="ECO:0000313" key="2">
    <source>
        <dbReference type="Proteomes" id="UP001595748"/>
    </source>
</evidence>
<dbReference type="RefSeq" id="WP_380075439.1">
    <property type="nucleotide sequence ID" value="NZ_JBHRZF010000007.1"/>
</dbReference>
<keyword evidence="2" id="KW-1185">Reference proteome</keyword>
<dbReference type="Proteomes" id="UP001595748">
    <property type="component" value="Unassembled WGS sequence"/>
</dbReference>
<organism evidence="1 2">
    <name type="scientific">Deinococcus antarcticus</name>
    <dbReference type="NCBI Taxonomy" id="1298767"/>
    <lineage>
        <taxon>Bacteria</taxon>
        <taxon>Thermotogati</taxon>
        <taxon>Deinococcota</taxon>
        <taxon>Deinococci</taxon>
        <taxon>Deinococcales</taxon>
        <taxon>Deinococcaceae</taxon>
        <taxon>Deinococcus</taxon>
    </lineage>
</organism>
<evidence type="ECO:0000313" key="1">
    <source>
        <dbReference type="EMBL" id="MFC3859274.1"/>
    </source>
</evidence>
<dbReference type="EMBL" id="JBHRZF010000007">
    <property type="protein sequence ID" value="MFC3859274.1"/>
    <property type="molecule type" value="Genomic_DNA"/>
</dbReference>
<protein>
    <submittedName>
        <fullName evidence="1">Uncharacterized protein</fullName>
    </submittedName>
</protein>
<comment type="caution">
    <text evidence="1">The sequence shown here is derived from an EMBL/GenBank/DDBJ whole genome shotgun (WGS) entry which is preliminary data.</text>
</comment>
<reference evidence="2" key="1">
    <citation type="journal article" date="2019" name="Int. J. Syst. Evol. Microbiol.">
        <title>The Global Catalogue of Microorganisms (GCM) 10K type strain sequencing project: providing services to taxonomists for standard genome sequencing and annotation.</title>
        <authorList>
            <consortium name="The Broad Institute Genomics Platform"/>
            <consortium name="The Broad Institute Genome Sequencing Center for Infectious Disease"/>
            <person name="Wu L."/>
            <person name="Ma J."/>
        </authorList>
    </citation>
    <scope>NUCLEOTIDE SEQUENCE [LARGE SCALE GENOMIC DNA]</scope>
    <source>
        <strain evidence="2">CCTCC AB 2013263</strain>
    </source>
</reference>
<name>A0ABV8A1X5_9DEIO</name>
<proteinExistence type="predicted"/>
<accession>A0ABV8A1X5</accession>